<proteinExistence type="predicted"/>
<comment type="caution">
    <text evidence="2">The sequence shown here is derived from an EMBL/GenBank/DDBJ whole genome shotgun (WGS) entry which is preliminary data.</text>
</comment>
<dbReference type="Proteomes" id="UP000289738">
    <property type="component" value="Chromosome A03"/>
</dbReference>
<sequence length="140" mass="16958">MFSRSQILKMEFDNPDEVCCFYEQYSRAKGFAMQQGKKPKNRNGEIVRYMYLCNKEIFRNKKWLKIQDQKREQKVVIRCRCQAEMKIKQKAKSNNWYVCHFVDEHNNDLLPAKFVSYLPTYRKISYVNRVHMDSLRQVGI</sequence>
<dbReference type="InterPro" id="IPR004330">
    <property type="entry name" value="FAR1_DNA_bnd_dom"/>
</dbReference>
<evidence type="ECO:0000259" key="1">
    <source>
        <dbReference type="Pfam" id="PF03101"/>
    </source>
</evidence>
<accession>A0A445DWP0</accession>
<dbReference type="PANTHER" id="PTHR47718">
    <property type="entry name" value="OS01G0519700 PROTEIN"/>
    <property type="match status" value="1"/>
</dbReference>
<gene>
    <name evidence="2" type="ORF">Ahy_A03g013926</name>
</gene>
<evidence type="ECO:0000313" key="2">
    <source>
        <dbReference type="EMBL" id="RYR67521.1"/>
    </source>
</evidence>
<protein>
    <recommendedName>
        <fullName evidence="1">FAR1 domain-containing protein</fullName>
    </recommendedName>
</protein>
<dbReference type="STRING" id="3818.A0A445DWP0"/>
<reference evidence="2 3" key="1">
    <citation type="submission" date="2019-01" db="EMBL/GenBank/DDBJ databases">
        <title>Sequencing of cultivated peanut Arachis hypogaea provides insights into genome evolution and oil improvement.</title>
        <authorList>
            <person name="Chen X."/>
        </authorList>
    </citation>
    <scope>NUCLEOTIDE SEQUENCE [LARGE SCALE GENOMIC DNA]</scope>
    <source>
        <strain evidence="3">cv. Fuhuasheng</strain>
        <tissue evidence="2">Leaves</tissue>
    </source>
</reference>
<dbReference type="Pfam" id="PF03101">
    <property type="entry name" value="FAR1"/>
    <property type="match status" value="1"/>
</dbReference>
<keyword evidence="3" id="KW-1185">Reference proteome</keyword>
<feature type="domain" description="FAR1" evidence="1">
    <location>
        <begin position="21"/>
        <end position="110"/>
    </location>
</feature>
<dbReference type="Gramene" id="arahy.Tifrunner.gnm2.ann2.Ah03g284800.1">
    <property type="protein sequence ID" value="arahy.Tifrunner.gnm2.ann2.Ah03g284800.1-CDS-1"/>
    <property type="gene ID" value="arahy.Tifrunner.gnm2.ann2.Ah03g284800"/>
</dbReference>
<name>A0A445DWP0_ARAHY</name>
<evidence type="ECO:0000313" key="3">
    <source>
        <dbReference type="Proteomes" id="UP000289738"/>
    </source>
</evidence>
<dbReference type="EMBL" id="SDMP01000003">
    <property type="protein sequence ID" value="RYR67521.1"/>
    <property type="molecule type" value="Genomic_DNA"/>
</dbReference>
<organism evidence="2 3">
    <name type="scientific">Arachis hypogaea</name>
    <name type="common">Peanut</name>
    <dbReference type="NCBI Taxonomy" id="3818"/>
    <lineage>
        <taxon>Eukaryota</taxon>
        <taxon>Viridiplantae</taxon>
        <taxon>Streptophyta</taxon>
        <taxon>Embryophyta</taxon>
        <taxon>Tracheophyta</taxon>
        <taxon>Spermatophyta</taxon>
        <taxon>Magnoliopsida</taxon>
        <taxon>eudicotyledons</taxon>
        <taxon>Gunneridae</taxon>
        <taxon>Pentapetalae</taxon>
        <taxon>rosids</taxon>
        <taxon>fabids</taxon>
        <taxon>Fabales</taxon>
        <taxon>Fabaceae</taxon>
        <taxon>Papilionoideae</taxon>
        <taxon>50 kb inversion clade</taxon>
        <taxon>dalbergioids sensu lato</taxon>
        <taxon>Dalbergieae</taxon>
        <taxon>Pterocarpus clade</taxon>
        <taxon>Arachis</taxon>
    </lineage>
</organism>
<dbReference type="AlphaFoldDB" id="A0A445DWP0"/>